<evidence type="ECO:0000313" key="2">
    <source>
        <dbReference type="EMBL" id="KEO90488.1"/>
    </source>
</evidence>
<dbReference type="Proteomes" id="UP000027647">
    <property type="component" value="Unassembled WGS sequence"/>
</dbReference>
<evidence type="ECO:0008006" key="4">
    <source>
        <dbReference type="Google" id="ProtNLM"/>
    </source>
</evidence>
<name>A0A074MF52_ERYLO</name>
<organism evidence="2 3">
    <name type="scientific">Erythrobacter longus</name>
    <dbReference type="NCBI Taxonomy" id="1044"/>
    <lineage>
        <taxon>Bacteria</taxon>
        <taxon>Pseudomonadati</taxon>
        <taxon>Pseudomonadota</taxon>
        <taxon>Alphaproteobacteria</taxon>
        <taxon>Sphingomonadales</taxon>
        <taxon>Erythrobacteraceae</taxon>
        <taxon>Erythrobacter/Porphyrobacter group</taxon>
        <taxon>Erythrobacter</taxon>
    </lineage>
</organism>
<accession>A0A074MF52</accession>
<dbReference type="EMBL" id="JMIW01000003">
    <property type="protein sequence ID" value="KEO90488.1"/>
    <property type="molecule type" value="Genomic_DNA"/>
</dbReference>
<evidence type="ECO:0000313" key="3">
    <source>
        <dbReference type="Proteomes" id="UP000027647"/>
    </source>
</evidence>
<dbReference type="AlphaFoldDB" id="A0A074MF52"/>
<gene>
    <name evidence="2" type="ORF">EH31_10395</name>
</gene>
<proteinExistence type="predicted"/>
<dbReference type="STRING" id="1044.EH31_10395"/>
<feature type="chain" id="PRO_5001699254" description="Glycine zipper domain-containing protein" evidence="1">
    <location>
        <begin position="22"/>
        <end position="129"/>
    </location>
</feature>
<evidence type="ECO:0000256" key="1">
    <source>
        <dbReference type="SAM" id="SignalP"/>
    </source>
</evidence>
<dbReference type="OrthoDB" id="9960917at2"/>
<keyword evidence="1" id="KW-0732">Signal</keyword>
<reference evidence="2 3" key="1">
    <citation type="submission" date="2014-04" db="EMBL/GenBank/DDBJ databases">
        <title>A comprehensive comparison of genomes of Erythrobacter spp. strains.</title>
        <authorList>
            <person name="Zheng Q."/>
        </authorList>
    </citation>
    <scope>NUCLEOTIDE SEQUENCE [LARGE SCALE GENOMIC DNA]</scope>
    <source>
        <strain evidence="2 3">DSM 6997</strain>
    </source>
</reference>
<sequence>MLKAGLGLACIIGLLASPATAQSRDGRYLESRYDYCQERARAFSGYDGRVPDRYLPGGALDGAAKGSGLSALGALLSGKNKKERKKAERRGAIIGAIVGAARRSEAKKEQKRKARVYRLELDACMRGGR</sequence>
<keyword evidence="3" id="KW-1185">Reference proteome</keyword>
<dbReference type="RefSeq" id="WP_034959933.1">
    <property type="nucleotide sequence ID" value="NZ_JMIW01000003.1"/>
</dbReference>
<protein>
    <recommendedName>
        <fullName evidence="4">Glycine zipper domain-containing protein</fullName>
    </recommendedName>
</protein>
<comment type="caution">
    <text evidence="2">The sequence shown here is derived from an EMBL/GenBank/DDBJ whole genome shotgun (WGS) entry which is preliminary data.</text>
</comment>
<feature type="signal peptide" evidence="1">
    <location>
        <begin position="1"/>
        <end position="21"/>
    </location>
</feature>